<dbReference type="EMBL" id="UINC01000933">
    <property type="protein sequence ID" value="SUZ64386.1"/>
    <property type="molecule type" value="Genomic_DNA"/>
</dbReference>
<evidence type="ECO:0000313" key="1">
    <source>
        <dbReference type="EMBL" id="SUZ64386.1"/>
    </source>
</evidence>
<organism evidence="1">
    <name type="scientific">marine metagenome</name>
    <dbReference type="NCBI Taxonomy" id="408172"/>
    <lineage>
        <taxon>unclassified sequences</taxon>
        <taxon>metagenomes</taxon>
        <taxon>ecological metagenomes</taxon>
    </lineage>
</organism>
<proteinExistence type="predicted"/>
<gene>
    <name evidence="1" type="ORF">METZ01_LOCUS17240</name>
</gene>
<sequence length="83" mass="9455">MYVVWIGLSSETVDEISFQYPGFISQEFSHAGPKGVDLFSGCFNYLSAVVTISFKHPIVWATDSLLEPMMSFRSRHWHDKHAS</sequence>
<dbReference type="AlphaFoldDB" id="A0A381PBP5"/>
<name>A0A381PBP5_9ZZZZ</name>
<protein>
    <submittedName>
        <fullName evidence="1">Uncharacterized protein</fullName>
    </submittedName>
</protein>
<accession>A0A381PBP5</accession>
<reference evidence="1" key="1">
    <citation type="submission" date="2018-05" db="EMBL/GenBank/DDBJ databases">
        <authorList>
            <person name="Lanie J.A."/>
            <person name="Ng W.-L."/>
            <person name="Kazmierczak K.M."/>
            <person name="Andrzejewski T.M."/>
            <person name="Davidsen T.M."/>
            <person name="Wayne K.J."/>
            <person name="Tettelin H."/>
            <person name="Glass J.I."/>
            <person name="Rusch D."/>
            <person name="Podicherti R."/>
            <person name="Tsui H.-C.T."/>
            <person name="Winkler M.E."/>
        </authorList>
    </citation>
    <scope>NUCLEOTIDE SEQUENCE</scope>
</reference>